<dbReference type="InterPro" id="IPR039865">
    <property type="entry name" value="PPP2R3C"/>
</dbReference>
<dbReference type="GO" id="GO:0030865">
    <property type="term" value="P:cortical cytoskeleton organization"/>
    <property type="evidence" value="ECO:0007669"/>
    <property type="project" value="TreeGrafter"/>
</dbReference>
<gene>
    <name evidence="3" type="ORF">BDK51DRAFT_27683</name>
</gene>
<comment type="subcellular location">
    <subcellularLocation>
        <location evidence="1">Cytoplasm</location>
    </subcellularLocation>
</comment>
<dbReference type="GO" id="GO:0000226">
    <property type="term" value="P:microtubule cytoskeleton organization"/>
    <property type="evidence" value="ECO:0007669"/>
    <property type="project" value="TreeGrafter"/>
</dbReference>
<sequence length="115" mass="12808">MENINTPESLSYCFRVLDISGKGVLDDFIIKYFFQAAADKMGTFGQDGVSIEDVAQFDTQPHPPQNEIFDMANCQTHEIRLKDLVNCGVGGTIINILSDARGFLAYENRETLDPT</sequence>
<keyword evidence="2" id="KW-0963">Cytoplasm</keyword>
<accession>A0A4P9VZG7</accession>
<dbReference type="AlphaFoldDB" id="A0A4P9VZG7"/>
<evidence type="ECO:0000256" key="2">
    <source>
        <dbReference type="ARBA" id="ARBA00022490"/>
    </source>
</evidence>
<dbReference type="Gene3D" id="1.10.238.10">
    <property type="entry name" value="EF-hand"/>
    <property type="match status" value="1"/>
</dbReference>
<dbReference type="GO" id="GO:0005819">
    <property type="term" value="C:spindle"/>
    <property type="evidence" value="ECO:0007669"/>
    <property type="project" value="TreeGrafter"/>
</dbReference>
<evidence type="ECO:0000313" key="3">
    <source>
        <dbReference type="EMBL" id="RKO85211.1"/>
    </source>
</evidence>
<evidence type="ECO:0000256" key="1">
    <source>
        <dbReference type="ARBA" id="ARBA00004496"/>
    </source>
</evidence>
<proteinExistence type="predicted"/>
<dbReference type="GO" id="GO:0035303">
    <property type="term" value="P:regulation of dephosphorylation"/>
    <property type="evidence" value="ECO:0007669"/>
    <property type="project" value="InterPro"/>
</dbReference>
<protein>
    <recommendedName>
        <fullName evidence="5">EF-hand domain-containing protein</fullName>
    </recommendedName>
</protein>
<dbReference type="Proteomes" id="UP000269721">
    <property type="component" value="Unassembled WGS sequence"/>
</dbReference>
<dbReference type="GO" id="GO:0005737">
    <property type="term" value="C:cytoplasm"/>
    <property type="evidence" value="ECO:0007669"/>
    <property type="project" value="UniProtKB-SubCell"/>
</dbReference>
<dbReference type="OrthoDB" id="10265007at2759"/>
<dbReference type="EMBL" id="KZ999301">
    <property type="protein sequence ID" value="RKO85211.1"/>
    <property type="molecule type" value="Genomic_DNA"/>
</dbReference>
<evidence type="ECO:0000313" key="4">
    <source>
        <dbReference type="Proteomes" id="UP000269721"/>
    </source>
</evidence>
<name>A0A4P9VZG7_9FUNG</name>
<keyword evidence="4" id="KW-1185">Reference proteome</keyword>
<reference evidence="4" key="1">
    <citation type="journal article" date="2018" name="Nat. Microbiol.">
        <title>Leveraging single-cell genomics to expand the fungal tree of life.</title>
        <authorList>
            <person name="Ahrendt S.R."/>
            <person name="Quandt C.A."/>
            <person name="Ciobanu D."/>
            <person name="Clum A."/>
            <person name="Salamov A."/>
            <person name="Andreopoulos B."/>
            <person name="Cheng J.F."/>
            <person name="Woyke T."/>
            <person name="Pelin A."/>
            <person name="Henrissat B."/>
            <person name="Reynolds N.K."/>
            <person name="Benny G.L."/>
            <person name="Smith M.E."/>
            <person name="James T.Y."/>
            <person name="Grigoriev I.V."/>
        </authorList>
    </citation>
    <scope>NUCLEOTIDE SEQUENCE [LARGE SCALE GENOMIC DNA]</scope>
</reference>
<evidence type="ECO:0008006" key="5">
    <source>
        <dbReference type="Google" id="ProtNLM"/>
    </source>
</evidence>
<dbReference type="PANTHER" id="PTHR12085:SF3">
    <property type="entry name" value="SERINE_THREONINE-PROTEIN PHOSPHATASE 2A REGULATORY SUBUNIT B'' SUBUNIT GAMMA"/>
    <property type="match status" value="1"/>
</dbReference>
<dbReference type="PANTHER" id="PTHR12085">
    <property type="entry name" value="SERINE/THREONINE-PROTEIN PHOSPHATASE 2A REGULATORY SUBUNIT B'' SUBUNIT GAMMA"/>
    <property type="match status" value="1"/>
</dbReference>
<organism evidence="3 4">
    <name type="scientific">Blyttiomyces helicus</name>
    <dbReference type="NCBI Taxonomy" id="388810"/>
    <lineage>
        <taxon>Eukaryota</taxon>
        <taxon>Fungi</taxon>
        <taxon>Fungi incertae sedis</taxon>
        <taxon>Chytridiomycota</taxon>
        <taxon>Chytridiomycota incertae sedis</taxon>
        <taxon>Chytridiomycetes</taxon>
        <taxon>Chytridiomycetes incertae sedis</taxon>
        <taxon>Blyttiomyces</taxon>
    </lineage>
</organism>